<protein>
    <submittedName>
        <fullName evidence="2">OLC1v1018235C1</fullName>
    </submittedName>
</protein>
<dbReference type="PANTHER" id="PTHR37614">
    <property type="entry name" value="OS02G0121400 PROTEIN"/>
    <property type="match status" value="1"/>
</dbReference>
<dbReference type="EMBL" id="OX459125">
    <property type="protein sequence ID" value="CAI9116939.1"/>
    <property type="molecule type" value="Genomic_DNA"/>
</dbReference>
<organism evidence="2 3">
    <name type="scientific">Oldenlandia corymbosa var. corymbosa</name>
    <dbReference type="NCBI Taxonomy" id="529605"/>
    <lineage>
        <taxon>Eukaryota</taxon>
        <taxon>Viridiplantae</taxon>
        <taxon>Streptophyta</taxon>
        <taxon>Embryophyta</taxon>
        <taxon>Tracheophyta</taxon>
        <taxon>Spermatophyta</taxon>
        <taxon>Magnoliopsida</taxon>
        <taxon>eudicotyledons</taxon>
        <taxon>Gunneridae</taxon>
        <taxon>Pentapetalae</taxon>
        <taxon>asterids</taxon>
        <taxon>lamiids</taxon>
        <taxon>Gentianales</taxon>
        <taxon>Rubiaceae</taxon>
        <taxon>Rubioideae</taxon>
        <taxon>Spermacoceae</taxon>
        <taxon>Hedyotis-Oldenlandia complex</taxon>
        <taxon>Oldenlandia</taxon>
    </lineage>
</organism>
<dbReference type="Proteomes" id="UP001161247">
    <property type="component" value="Chromosome 8"/>
</dbReference>
<accession>A0AAV1EB69</accession>
<name>A0AAV1EB69_OLDCO</name>
<dbReference type="AlphaFoldDB" id="A0AAV1EB69"/>
<evidence type="ECO:0000256" key="1">
    <source>
        <dbReference type="SAM" id="MobiDB-lite"/>
    </source>
</evidence>
<gene>
    <name evidence="2" type="ORF">OLC1_LOCUS23097</name>
</gene>
<feature type="region of interest" description="Disordered" evidence="1">
    <location>
        <begin position="106"/>
        <end position="132"/>
    </location>
</feature>
<proteinExistence type="predicted"/>
<evidence type="ECO:0000313" key="3">
    <source>
        <dbReference type="Proteomes" id="UP001161247"/>
    </source>
</evidence>
<reference evidence="2" key="1">
    <citation type="submission" date="2023-03" db="EMBL/GenBank/DDBJ databases">
        <authorList>
            <person name="Julca I."/>
        </authorList>
    </citation>
    <scope>NUCLEOTIDE SEQUENCE</scope>
</reference>
<sequence length="324" mass="36694">MINGKKEQRNMIMEINGNHSRWNETELEIAEFMTKIREINPEVERVRKPSFNLNWGAQKIIRYRTRRNSSACTTLAVVKTPEMMTTAASTSGQEAVSKVAAPVTSPNTPLCFSQSSESEDNSSSDSRYKRKRDELKRTVEELTGLQKRLKKELDCVSGYHHKLMAYNKSLKEEKKLALAAHSKTHEQGEKYNLEVRNNFNLRSESSDQLYQTAVIRPPPPPQQSQLMLIPQPMTISETLPHPSGPTLKFNFHYQKPSPIVGPAVNHGGPIWSNNGVLKQERSVGLPQCNAPMDYARLIAHCQARAQAAEARKLRRMAVKNKSCR</sequence>
<keyword evidence="3" id="KW-1185">Reference proteome</keyword>
<evidence type="ECO:0000313" key="2">
    <source>
        <dbReference type="EMBL" id="CAI9116939.1"/>
    </source>
</evidence>
<dbReference type="PANTHER" id="PTHR37614:SF2">
    <property type="entry name" value="OS02G0121400 PROTEIN"/>
    <property type="match status" value="1"/>
</dbReference>